<gene>
    <name evidence="1" type="ordered locus">MexAM1_META1p1840</name>
</gene>
<keyword evidence="2" id="KW-1185">Reference proteome</keyword>
<dbReference type="KEGG" id="mea:Mex_1p1840"/>
<reference evidence="1 2" key="1">
    <citation type="journal article" date="2009" name="PLoS ONE">
        <title>Methylobacterium genome sequences: a reference blueprint to investigate microbial metabolism of C1 compounds from natural and industrial sources.</title>
        <authorList>
            <person name="Vuilleumier S."/>
            <person name="Chistoserdova L."/>
            <person name="Lee M.-C."/>
            <person name="Bringel F."/>
            <person name="Lajus A."/>
            <person name="Zhou Y."/>
            <person name="Gourion B."/>
            <person name="Barbe V."/>
            <person name="Chang J."/>
            <person name="Cruveiller S."/>
            <person name="Dossat C."/>
            <person name="Gillett W."/>
            <person name="Gruffaz C."/>
            <person name="Haugen E."/>
            <person name="Hourcade E."/>
            <person name="Levy R."/>
            <person name="Mangenot S."/>
            <person name="Muller E."/>
            <person name="Nadalig T."/>
            <person name="Pagni M."/>
            <person name="Penny C."/>
            <person name="Peyraud R."/>
            <person name="Robinson D.G."/>
            <person name="Roche D."/>
            <person name="Rouy Z."/>
            <person name="Saenampechek C."/>
            <person name="Salvignol G."/>
            <person name="Vallenet D."/>
            <person name="Wu Z."/>
            <person name="Marx C.J."/>
            <person name="Vorholt J.A."/>
            <person name="Olson M.V."/>
            <person name="Kaul R."/>
            <person name="Weissenbach J."/>
            <person name="Medigue C."/>
            <person name="Lidstrom M.E."/>
        </authorList>
    </citation>
    <scope>NUCLEOTIDE SEQUENCE [LARGE SCALE GENOMIC DNA]</scope>
    <source>
        <strain evidence="2">ATCC 14718 / DSM 1338 / JCM 2805 / NCIMB 9133 / AM1</strain>
    </source>
</reference>
<protein>
    <submittedName>
        <fullName evidence="1">Uncharacterized protein</fullName>
    </submittedName>
</protein>
<proteinExistence type="predicted"/>
<dbReference type="EMBL" id="CP001510">
    <property type="protein sequence ID" value="ACS39682.1"/>
    <property type="molecule type" value="Genomic_DNA"/>
</dbReference>
<organism evidence="1 2">
    <name type="scientific">Methylorubrum extorquens (strain ATCC 14718 / DSM 1338 / JCM 2805 / NCIMB 9133 / AM1)</name>
    <name type="common">Methylobacterium extorquens</name>
    <dbReference type="NCBI Taxonomy" id="272630"/>
    <lineage>
        <taxon>Bacteria</taxon>
        <taxon>Pseudomonadati</taxon>
        <taxon>Pseudomonadota</taxon>
        <taxon>Alphaproteobacteria</taxon>
        <taxon>Hyphomicrobiales</taxon>
        <taxon>Methylobacteriaceae</taxon>
        <taxon>Methylorubrum</taxon>
    </lineage>
</organism>
<dbReference type="AlphaFoldDB" id="C5B1P8"/>
<dbReference type="HOGENOM" id="CLU_3235886_0_0_5"/>
<evidence type="ECO:0000313" key="1">
    <source>
        <dbReference type="EMBL" id="ACS39682.1"/>
    </source>
</evidence>
<dbReference type="Proteomes" id="UP000009081">
    <property type="component" value="Chromosome"/>
</dbReference>
<dbReference type="eggNOG" id="ENOG502ZBY3">
    <property type="taxonomic scope" value="Bacteria"/>
</dbReference>
<name>C5B1P8_METEA</name>
<evidence type="ECO:0000313" key="2">
    <source>
        <dbReference type="Proteomes" id="UP000009081"/>
    </source>
</evidence>
<sequence length="43" mass="5034">MMHFEMVSKSIAGQEHANVSQCYLCHKTNSWNDIKGVGWYKHH</sequence>
<accession>C5B1P8</accession>
<dbReference type="STRING" id="272630.MexAM1_META1p1840"/>